<gene>
    <name evidence="2" type="ORF">BCR32DRAFT_326425</name>
</gene>
<dbReference type="SUPFAM" id="SSF48619">
    <property type="entry name" value="Phospholipase A2, PLA2"/>
    <property type="match status" value="1"/>
</dbReference>
<reference evidence="2 3" key="1">
    <citation type="submission" date="2016-08" db="EMBL/GenBank/DDBJ databases">
        <title>A Parts List for Fungal Cellulosomes Revealed by Comparative Genomics.</title>
        <authorList>
            <consortium name="DOE Joint Genome Institute"/>
            <person name="Haitjema C.H."/>
            <person name="Gilmore S.P."/>
            <person name="Henske J.K."/>
            <person name="Solomon K.V."/>
            <person name="De Groot R."/>
            <person name="Kuo A."/>
            <person name="Mondo S.J."/>
            <person name="Salamov A.A."/>
            <person name="Labutti K."/>
            <person name="Zhao Z."/>
            <person name="Chiniquy J."/>
            <person name="Barry K."/>
            <person name="Brewer H.M."/>
            <person name="Purvine S.O."/>
            <person name="Wright A.T."/>
            <person name="Boxma B."/>
            <person name="Van Alen T."/>
            <person name="Hackstein J.H."/>
            <person name="Baker S.E."/>
            <person name="Grigoriev I.V."/>
            <person name="O'Malley M.A."/>
        </authorList>
    </citation>
    <scope>NUCLEOTIDE SEQUENCE [LARGE SCALE GENOMIC DNA]</scope>
    <source>
        <strain evidence="2 3">S4</strain>
    </source>
</reference>
<dbReference type="GO" id="GO:0006644">
    <property type="term" value="P:phospholipid metabolic process"/>
    <property type="evidence" value="ECO:0007669"/>
    <property type="project" value="InterPro"/>
</dbReference>
<keyword evidence="1" id="KW-0732">Signal</keyword>
<evidence type="ECO:0000313" key="3">
    <source>
        <dbReference type="Proteomes" id="UP000193944"/>
    </source>
</evidence>
<organism evidence="2 3">
    <name type="scientific">Anaeromyces robustus</name>
    <dbReference type="NCBI Taxonomy" id="1754192"/>
    <lineage>
        <taxon>Eukaryota</taxon>
        <taxon>Fungi</taxon>
        <taxon>Fungi incertae sedis</taxon>
        <taxon>Chytridiomycota</taxon>
        <taxon>Chytridiomycota incertae sedis</taxon>
        <taxon>Neocallimastigomycetes</taxon>
        <taxon>Neocallimastigales</taxon>
        <taxon>Neocallimastigaceae</taxon>
        <taxon>Anaeromyces</taxon>
    </lineage>
</organism>
<name>A0A1Y1XCC8_9FUNG</name>
<keyword evidence="3" id="KW-1185">Reference proteome</keyword>
<dbReference type="OrthoDB" id="6017041at2759"/>
<accession>A0A1Y1XCC8</accession>
<feature type="signal peptide" evidence="1">
    <location>
        <begin position="1"/>
        <end position="18"/>
    </location>
</feature>
<dbReference type="Proteomes" id="UP000193944">
    <property type="component" value="Unassembled WGS sequence"/>
</dbReference>
<evidence type="ECO:0000313" key="2">
    <source>
        <dbReference type="EMBL" id="ORX83375.1"/>
    </source>
</evidence>
<dbReference type="EMBL" id="MCFG01000074">
    <property type="protein sequence ID" value="ORX83375.1"/>
    <property type="molecule type" value="Genomic_DNA"/>
</dbReference>
<sequence length="284" mass="31782">MKIFNLIFSTLFLQIAFGSPIINNKNSKTISRRGILGFFEDIIAVSGNSCGGGYGPCSNIPEPEPERICEDVNKDITKTEHKLNGFNVYDRINVETAIDIADGCSFPNSTFITETIGGLTEEVREFFKPVCNIHDMCYACQKGQSNCDKNLYKNMIELCANKYGLPEELKKEDLDSRSFIEKLIALTGDSCGGGYGGCSNIVDHSQKSKDSEFYECYEHASTIYDTVQAVGDIFSYNNYKYEEKARNKDLSDSCAYCGAETIKKILNNNEPFYTKSQYDEASNQ</sequence>
<dbReference type="AlphaFoldDB" id="A0A1Y1XCC8"/>
<dbReference type="InterPro" id="IPR036444">
    <property type="entry name" value="PLipase_A2_dom_sf"/>
</dbReference>
<evidence type="ECO:0000256" key="1">
    <source>
        <dbReference type="SAM" id="SignalP"/>
    </source>
</evidence>
<protein>
    <submittedName>
        <fullName evidence="2">Uncharacterized protein</fullName>
    </submittedName>
</protein>
<reference evidence="2 3" key="2">
    <citation type="submission" date="2016-08" db="EMBL/GenBank/DDBJ databases">
        <title>Pervasive Adenine N6-methylation of Active Genes in Fungi.</title>
        <authorList>
            <consortium name="DOE Joint Genome Institute"/>
            <person name="Mondo S.J."/>
            <person name="Dannebaum R.O."/>
            <person name="Kuo R.C."/>
            <person name="Labutti K."/>
            <person name="Haridas S."/>
            <person name="Kuo A."/>
            <person name="Salamov A."/>
            <person name="Ahrendt S.R."/>
            <person name="Lipzen A."/>
            <person name="Sullivan W."/>
            <person name="Andreopoulos W.B."/>
            <person name="Clum A."/>
            <person name="Lindquist E."/>
            <person name="Daum C."/>
            <person name="Ramamoorthy G.K."/>
            <person name="Gryganskyi A."/>
            <person name="Culley D."/>
            <person name="Magnuson J.K."/>
            <person name="James T.Y."/>
            <person name="O'Malley M.A."/>
            <person name="Stajich J.E."/>
            <person name="Spatafora J.W."/>
            <person name="Visel A."/>
            <person name="Grigoriev I.V."/>
        </authorList>
    </citation>
    <scope>NUCLEOTIDE SEQUENCE [LARGE SCALE GENOMIC DNA]</scope>
    <source>
        <strain evidence="2 3">S4</strain>
    </source>
</reference>
<dbReference type="GO" id="GO:0050482">
    <property type="term" value="P:arachidonate secretion"/>
    <property type="evidence" value="ECO:0007669"/>
    <property type="project" value="InterPro"/>
</dbReference>
<dbReference type="Gene3D" id="1.20.90.10">
    <property type="entry name" value="Phospholipase A2 domain"/>
    <property type="match status" value="1"/>
</dbReference>
<feature type="chain" id="PRO_5012734051" evidence="1">
    <location>
        <begin position="19"/>
        <end position="284"/>
    </location>
</feature>
<comment type="caution">
    <text evidence="2">The sequence shown here is derived from an EMBL/GenBank/DDBJ whole genome shotgun (WGS) entry which is preliminary data.</text>
</comment>
<proteinExistence type="predicted"/>
<dbReference type="GO" id="GO:0004623">
    <property type="term" value="F:phospholipase A2 activity"/>
    <property type="evidence" value="ECO:0007669"/>
    <property type="project" value="InterPro"/>
</dbReference>